<dbReference type="InterPro" id="IPR020568">
    <property type="entry name" value="Ribosomal_Su5_D2-typ_SF"/>
</dbReference>
<dbReference type="InterPro" id="IPR005517">
    <property type="entry name" value="Transl_elong_EFG/EF2_IV"/>
</dbReference>
<dbReference type="SUPFAM" id="SSF54980">
    <property type="entry name" value="EF-G C-terminal domain-like"/>
    <property type="match status" value="2"/>
</dbReference>
<dbReference type="Pfam" id="PF03764">
    <property type="entry name" value="EFG_IV"/>
    <property type="match status" value="1"/>
</dbReference>
<keyword evidence="9" id="KW-1185">Reference proteome</keyword>
<dbReference type="CDD" id="cd01434">
    <property type="entry name" value="EFG_mtEFG1_IV"/>
    <property type="match status" value="1"/>
</dbReference>
<feature type="domain" description="Tr-type G" evidence="7">
    <location>
        <begin position="7"/>
        <end position="263"/>
    </location>
</feature>
<dbReference type="PRINTS" id="PR00315">
    <property type="entry name" value="ELONGATNFCT"/>
</dbReference>
<evidence type="ECO:0000256" key="1">
    <source>
        <dbReference type="ARBA" id="ARBA00017872"/>
    </source>
</evidence>
<dbReference type="InterPro" id="IPR041095">
    <property type="entry name" value="EFG_II"/>
</dbReference>
<dbReference type="InterPro" id="IPR014721">
    <property type="entry name" value="Ribsml_uS5_D2-typ_fold_subgr"/>
</dbReference>
<keyword evidence="3" id="KW-0251">Elongation factor</keyword>
<dbReference type="AlphaFoldDB" id="A0A1A8XQA8"/>
<dbReference type="PANTHER" id="PTHR43261">
    <property type="entry name" value="TRANSLATION ELONGATION FACTOR G-RELATED"/>
    <property type="match status" value="1"/>
</dbReference>
<sequence length="685" mass="74415">MGHNTTVNIRTVALVGHGATGKTTLAETLLATAGAISSHGSVERGNTVCDFDAQEKELGHSLNSAMFTLDWLNTQVHMIDTPGYPDFAGQAIGALAAVDTALIVINAQTGIELSTERMMRLAAGRNLCRMIVINKIDADNVDLPRLVGEIRERFGRECMLLDLPAHHAQDVVELLGHDSGDSDFESVANAHRALIDQIVEEDEDLLARYLDEGTDPSIDELHAPFEKALREGHLIPILFVSARTGAGIPQLLDVLARLAPNPTEGNPPPFYKGEPGDPDSVPFHAEPDANQHVLAHVFKVVSDPFIGKLGVFRVHQGTIRKDSQLFVGDTKRPFKVGHLYRLQGKENIEVEALVPGDIGAIAKIDEIEFDCVLHDSHDEDHIHLKPLEFPQPMQGLAVETQRKADEQRLFDVLHKLEIEDPCFKVERHPTTNETVIRGLGDMHLRAKLARMAQQYKIELNTRPPQIAYRETITAKAEGHCRHKKQSGGAGQFGEVMLRVEPLERGAGFEFVDIVKGGTIPGVFMAAVEKGVRQALEDGVVGGFPVHDLRVIVHDGKSHSVDSKDIAFFSAGRKATIDAIRSSSPIILEPVVDIEVLAPEAAIGDLTGDLSSKRGQVTGTQPRGVGTISISGKVPLAELDDYQGRLKSLTGGQGSYSISFSHYAPVPAGTQQQLASQRKSVGLEDD</sequence>
<dbReference type="PANTHER" id="PTHR43261:SF6">
    <property type="entry name" value="ELONGATION FACTOR G-LIKE PROTEIN"/>
    <property type="match status" value="1"/>
</dbReference>
<dbReference type="Gene3D" id="3.30.70.870">
    <property type="entry name" value="Elongation Factor G (Translational Gtpase), domain 3"/>
    <property type="match status" value="1"/>
</dbReference>
<dbReference type="RefSeq" id="WP_186410578.1">
    <property type="nucleotide sequence ID" value="NZ_FLQY01000106.1"/>
</dbReference>
<dbReference type="GO" id="GO:0032790">
    <property type="term" value="P:ribosome disassembly"/>
    <property type="evidence" value="ECO:0007669"/>
    <property type="project" value="TreeGrafter"/>
</dbReference>
<dbReference type="GO" id="GO:0005525">
    <property type="term" value="F:GTP binding"/>
    <property type="evidence" value="ECO:0007669"/>
    <property type="project" value="UniProtKB-KW"/>
</dbReference>
<name>A0A1A8XQA8_9RHOO</name>
<dbReference type="SMART" id="SM00838">
    <property type="entry name" value="EFG_C"/>
    <property type="match status" value="1"/>
</dbReference>
<evidence type="ECO:0000256" key="5">
    <source>
        <dbReference type="ARBA" id="ARBA00023134"/>
    </source>
</evidence>
<proteinExistence type="predicted"/>
<dbReference type="InterPro" id="IPR047872">
    <property type="entry name" value="EFG_IV"/>
</dbReference>
<dbReference type="InterPro" id="IPR053905">
    <property type="entry name" value="EF-G-like_DII"/>
</dbReference>
<gene>
    <name evidence="8" type="ORF">PROAA_1940005</name>
</gene>
<dbReference type="EMBL" id="FLQY01000106">
    <property type="protein sequence ID" value="SBT06632.1"/>
    <property type="molecule type" value="Genomic_DNA"/>
</dbReference>
<protein>
    <recommendedName>
        <fullName evidence="1">Elongation factor G</fullName>
    </recommendedName>
</protein>
<dbReference type="SUPFAM" id="SSF54211">
    <property type="entry name" value="Ribosomal protein S5 domain 2-like"/>
    <property type="match status" value="1"/>
</dbReference>
<dbReference type="InterPro" id="IPR035647">
    <property type="entry name" value="EFG_III/V"/>
</dbReference>
<dbReference type="Pfam" id="PF22042">
    <property type="entry name" value="EF-G_D2"/>
    <property type="match status" value="1"/>
</dbReference>
<dbReference type="InterPro" id="IPR000795">
    <property type="entry name" value="T_Tr_GTP-bd_dom"/>
</dbReference>
<dbReference type="Gene3D" id="3.30.70.240">
    <property type="match status" value="1"/>
</dbReference>
<dbReference type="CDD" id="cd03713">
    <property type="entry name" value="EFG_mtEFG_C"/>
    <property type="match status" value="1"/>
</dbReference>
<dbReference type="GO" id="GO:0003924">
    <property type="term" value="F:GTPase activity"/>
    <property type="evidence" value="ECO:0007669"/>
    <property type="project" value="InterPro"/>
</dbReference>
<dbReference type="InterPro" id="IPR035649">
    <property type="entry name" value="EFG_V"/>
</dbReference>
<evidence type="ECO:0000259" key="7">
    <source>
        <dbReference type="PROSITE" id="PS51722"/>
    </source>
</evidence>
<dbReference type="CDD" id="cd04088">
    <property type="entry name" value="EFG_mtEFG_II"/>
    <property type="match status" value="1"/>
</dbReference>
<evidence type="ECO:0000313" key="8">
    <source>
        <dbReference type="EMBL" id="SBT06632.1"/>
    </source>
</evidence>
<reference evidence="8 9" key="1">
    <citation type="submission" date="2016-06" db="EMBL/GenBank/DDBJ databases">
        <authorList>
            <person name="Kjaerup R.B."/>
            <person name="Dalgaard T.S."/>
            <person name="Juul-Madsen H.R."/>
        </authorList>
    </citation>
    <scope>NUCLEOTIDE SEQUENCE [LARGE SCALE GENOMIC DNA]</scope>
    <source>
        <strain evidence="8">2</strain>
    </source>
</reference>
<evidence type="ECO:0000313" key="9">
    <source>
        <dbReference type="Proteomes" id="UP000199600"/>
    </source>
</evidence>
<dbReference type="Pfam" id="PF14492">
    <property type="entry name" value="EFG_III"/>
    <property type="match status" value="1"/>
</dbReference>
<evidence type="ECO:0000256" key="4">
    <source>
        <dbReference type="ARBA" id="ARBA00022917"/>
    </source>
</evidence>
<keyword evidence="5" id="KW-0342">GTP-binding</keyword>
<dbReference type="NCBIfam" id="NF009891">
    <property type="entry name" value="PRK13351.1-1"/>
    <property type="match status" value="1"/>
</dbReference>
<comment type="function">
    <text evidence="6">Catalyzes the GTP-dependent ribosomal translocation step during translation elongation. During this step, the ribosome changes from the pre-translocational (PRE) to the post-translocational (POST) state as the newly formed A-site-bound peptidyl-tRNA and P-site-bound deacylated tRNA move to the P and E sites, respectively. Catalyzes the coordinated movement of the two tRNA molecules, the mRNA and conformational changes in the ribosome.</text>
</comment>
<dbReference type="Pfam" id="PF00679">
    <property type="entry name" value="EFG_C"/>
    <property type="match status" value="1"/>
</dbReference>
<evidence type="ECO:0000256" key="6">
    <source>
        <dbReference type="ARBA" id="ARBA00024731"/>
    </source>
</evidence>
<dbReference type="SUPFAM" id="SSF52540">
    <property type="entry name" value="P-loop containing nucleoside triphosphate hydrolases"/>
    <property type="match status" value="1"/>
</dbReference>
<organism evidence="8 9">
    <name type="scientific">Candidatus Propionivibrio aalborgensis</name>
    <dbReference type="NCBI Taxonomy" id="1860101"/>
    <lineage>
        <taxon>Bacteria</taxon>
        <taxon>Pseudomonadati</taxon>
        <taxon>Pseudomonadota</taxon>
        <taxon>Betaproteobacteria</taxon>
        <taxon>Rhodocyclales</taxon>
        <taxon>Rhodocyclaceae</taxon>
        <taxon>Propionivibrio</taxon>
    </lineage>
</organism>
<dbReference type="Gene3D" id="3.40.50.300">
    <property type="entry name" value="P-loop containing nucleotide triphosphate hydrolases"/>
    <property type="match status" value="1"/>
</dbReference>
<keyword evidence="2" id="KW-0547">Nucleotide-binding</keyword>
<dbReference type="InterPro" id="IPR005225">
    <property type="entry name" value="Small_GTP-bd"/>
</dbReference>
<dbReference type="Proteomes" id="UP000199600">
    <property type="component" value="Unassembled WGS sequence"/>
</dbReference>
<dbReference type="NCBIfam" id="TIGR00231">
    <property type="entry name" value="small_GTP"/>
    <property type="match status" value="1"/>
</dbReference>
<dbReference type="SMART" id="SM00889">
    <property type="entry name" value="EFG_IV"/>
    <property type="match status" value="1"/>
</dbReference>
<dbReference type="SUPFAM" id="SSF50447">
    <property type="entry name" value="Translation proteins"/>
    <property type="match status" value="1"/>
</dbReference>
<dbReference type="CDD" id="cd04170">
    <property type="entry name" value="EF-G_bact"/>
    <property type="match status" value="1"/>
</dbReference>
<dbReference type="FunFam" id="3.30.70.240:FF:000001">
    <property type="entry name" value="Elongation factor G"/>
    <property type="match status" value="1"/>
</dbReference>
<evidence type="ECO:0000256" key="2">
    <source>
        <dbReference type="ARBA" id="ARBA00022741"/>
    </source>
</evidence>
<dbReference type="NCBIfam" id="NF009381">
    <property type="entry name" value="PRK12740.1-5"/>
    <property type="match status" value="1"/>
</dbReference>
<dbReference type="GO" id="GO:0003746">
    <property type="term" value="F:translation elongation factor activity"/>
    <property type="evidence" value="ECO:0007669"/>
    <property type="project" value="UniProtKB-KW"/>
</dbReference>
<keyword evidence="4" id="KW-0648">Protein biosynthesis</keyword>
<dbReference type="Gene3D" id="3.30.230.10">
    <property type="match status" value="1"/>
</dbReference>
<dbReference type="Pfam" id="PF00009">
    <property type="entry name" value="GTP_EFTU"/>
    <property type="match status" value="1"/>
</dbReference>
<dbReference type="InterPro" id="IPR009000">
    <property type="entry name" value="Transl_B-barrel_sf"/>
</dbReference>
<accession>A0A1A8XQA8</accession>
<dbReference type="GO" id="GO:0097216">
    <property type="term" value="F:guanosine tetraphosphate binding"/>
    <property type="evidence" value="ECO:0007669"/>
    <property type="project" value="UniProtKB-ARBA"/>
</dbReference>
<dbReference type="InterPro" id="IPR027417">
    <property type="entry name" value="P-loop_NTPase"/>
</dbReference>
<dbReference type="PROSITE" id="PS51722">
    <property type="entry name" value="G_TR_2"/>
    <property type="match status" value="1"/>
</dbReference>
<dbReference type="InterPro" id="IPR000640">
    <property type="entry name" value="EFG_V-like"/>
</dbReference>
<dbReference type="Gene3D" id="2.40.30.10">
    <property type="entry name" value="Translation factors"/>
    <property type="match status" value="1"/>
</dbReference>
<evidence type="ECO:0000256" key="3">
    <source>
        <dbReference type="ARBA" id="ARBA00022768"/>
    </source>
</evidence>